<gene>
    <name evidence="1" type="ORF">V3I05_03285</name>
</gene>
<sequence length="162" mass="18702">MKNIREQIKERYIQGMDIVDICTSLNITRAGFYYHKNADLKKGINWDNLLLESKRDISSIRDKEAVFIATLIASFEEFMQKSKENGLSPEALDKLHQYAQTYWRLKAPKNDEFSLKSKLIATARDTINEIANIALKENNEIVADFLAKNADTIINKVFKDKN</sequence>
<protein>
    <submittedName>
        <fullName evidence="1">DUF1804 family protein</fullName>
    </submittedName>
</protein>
<accession>A0ABZ3F883</accession>
<proteinExistence type="predicted"/>
<evidence type="ECO:0000313" key="2">
    <source>
        <dbReference type="Proteomes" id="UP001434737"/>
    </source>
</evidence>
<dbReference type="InterPro" id="IPR014926">
    <property type="entry name" value="Phage_D3112_Orf24"/>
</dbReference>
<dbReference type="EMBL" id="CP145316">
    <property type="protein sequence ID" value="XAM18717.1"/>
    <property type="molecule type" value="Genomic_DNA"/>
</dbReference>
<evidence type="ECO:0000313" key="1">
    <source>
        <dbReference type="EMBL" id="XAM18717.1"/>
    </source>
</evidence>
<dbReference type="RefSeq" id="WP_295701297.1">
    <property type="nucleotide sequence ID" value="NZ_CP145316.1"/>
</dbReference>
<name>A0ABZ3F883_9HELI</name>
<dbReference type="Pfam" id="PF08822">
    <property type="entry name" value="DUF1804"/>
    <property type="match status" value="1"/>
</dbReference>
<dbReference type="Proteomes" id="UP001434737">
    <property type="component" value="Chromosome"/>
</dbReference>
<reference evidence="1 2" key="1">
    <citation type="submission" date="2024-02" db="EMBL/GenBank/DDBJ databases">
        <title>Genome and pathogenicity analysis of Helicobacter mastomyrinus isolated from mice.</title>
        <authorList>
            <person name="Zhu L."/>
        </authorList>
    </citation>
    <scope>NUCLEOTIDE SEQUENCE [LARGE SCALE GENOMIC DNA]</scope>
    <source>
        <strain evidence="1 2">Hm-17</strain>
    </source>
</reference>
<organism evidence="1 2">
    <name type="scientific">Helicobacter mastomyrinus</name>
    <dbReference type="NCBI Taxonomy" id="287948"/>
    <lineage>
        <taxon>Bacteria</taxon>
        <taxon>Pseudomonadati</taxon>
        <taxon>Campylobacterota</taxon>
        <taxon>Epsilonproteobacteria</taxon>
        <taxon>Campylobacterales</taxon>
        <taxon>Helicobacteraceae</taxon>
        <taxon>Helicobacter</taxon>
    </lineage>
</organism>
<keyword evidence="2" id="KW-1185">Reference proteome</keyword>